<dbReference type="InterPro" id="IPR002035">
    <property type="entry name" value="VWF_A"/>
</dbReference>
<dbReference type="OrthoDB" id="6132182at2759"/>
<dbReference type="InterPro" id="IPR050525">
    <property type="entry name" value="ECM_Assembly_Org"/>
</dbReference>
<evidence type="ECO:0000313" key="11">
    <source>
        <dbReference type="Proteomes" id="UP000749559"/>
    </source>
</evidence>
<dbReference type="SMART" id="SM00327">
    <property type="entry name" value="VWA"/>
    <property type="match status" value="3"/>
</dbReference>
<comment type="similarity">
    <text evidence="1">Belongs to the nephronectin family.</text>
</comment>
<dbReference type="PROSITE" id="PS00022">
    <property type="entry name" value="EGF_1"/>
    <property type="match status" value="2"/>
</dbReference>
<accession>A0A8J1TRJ9</accession>
<dbReference type="SUPFAM" id="SSF49899">
    <property type="entry name" value="Concanavalin A-like lectins/glucanases"/>
    <property type="match status" value="1"/>
</dbReference>
<comment type="caution">
    <text evidence="10">The sequence shown here is derived from an EMBL/GenBank/DDBJ whole genome shotgun (WGS) entry which is preliminary data.</text>
</comment>
<evidence type="ECO:0000313" key="10">
    <source>
        <dbReference type="EMBL" id="CAH1789406.1"/>
    </source>
</evidence>
<dbReference type="SMART" id="SM00181">
    <property type="entry name" value="EGF"/>
    <property type="match status" value="3"/>
</dbReference>
<dbReference type="SMART" id="SM00137">
    <property type="entry name" value="MAM"/>
    <property type="match status" value="1"/>
</dbReference>
<dbReference type="PROSITE" id="PS00010">
    <property type="entry name" value="ASX_HYDROXYL"/>
    <property type="match status" value="2"/>
</dbReference>
<feature type="disulfide bond" evidence="9">
    <location>
        <begin position="470"/>
        <end position="479"/>
    </location>
</feature>
<dbReference type="PROSITE" id="PS50026">
    <property type="entry name" value="EGF_3"/>
    <property type="match status" value="3"/>
</dbReference>
<dbReference type="FunFam" id="2.10.25.10:FF:000006">
    <property type="entry name" value="Versican core protein-like isoform 1"/>
    <property type="match status" value="1"/>
</dbReference>
<comment type="caution">
    <text evidence="9">Lacks conserved residue(s) required for the propagation of feature annotation.</text>
</comment>
<dbReference type="GO" id="GO:0016020">
    <property type="term" value="C:membrane"/>
    <property type="evidence" value="ECO:0007669"/>
    <property type="project" value="InterPro"/>
</dbReference>
<evidence type="ECO:0000256" key="3">
    <source>
        <dbReference type="ARBA" id="ARBA00022729"/>
    </source>
</evidence>
<dbReference type="Pfam" id="PF00008">
    <property type="entry name" value="EGF"/>
    <property type="match status" value="1"/>
</dbReference>
<dbReference type="Pfam" id="PF00629">
    <property type="entry name" value="MAM"/>
    <property type="match status" value="1"/>
</dbReference>
<dbReference type="SMART" id="SM00179">
    <property type="entry name" value="EGF_CA"/>
    <property type="match status" value="3"/>
</dbReference>
<dbReference type="InterPro" id="IPR000152">
    <property type="entry name" value="EGF-type_Asp/Asn_hydroxyl_site"/>
</dbReference>
<reference evidence="10" key="1">
    <citation type="submission" date="2022-03" db="EMBL/GenBank/DDBJ databases">
        <authorList>
            <person name="Martin C."/>
        </authorList>
    </citation>
    <scope>NUCLEOTIDE SEQUENCE</scope>
</reference>
<evidence type="ECO:0000256" key="4">
    <source>
        <dbReference type="ARBA" id="ARBA00022737"/>
    </source>
</evidence>
<evidence type="ECO:0000256" key="5">
    <source>
        <dbReference type="ARBA" id="ARBA00023157"/>
    </source>
</evidence>
<keyword evidence="2 9" id="KW-0245">EGF-like domain</keyword>
<name>A0A8J1TRJ9_OWEFU</name>
<organism evidence="10 11">
    <name type="scientific">Owenia fusiformis</name>
    <name type="common">Polychaete worm</name>
    <dbReference type="NCBI Taxonomy" id="6347"/>
    <lineage>
        <taxon>Eukaryota</taxon>
        <taxon>Metazoa</taxon>
        <taxon>Spiralia</taxon>
        <taxon>Lophotrochozoa</taxon>
        <taxon>Annelida</taxon>
        <taxon>Polychaeta</taxon>
        <taxon>Sedentaria</taxon>
        <taxon>Canalipalpata</taxon>
        <taxon>Sabellida</taxon>
        <taxon>Oweniida</taxon>
        <taxon>Oweniidae</taxon>
        <taxon>Owenia</taxon>
    </lineage>
</organism>
<evidence type="ECO:0000256" key="8">
    <source>
        <dbReference type="ARBA" id="ARBA00049648"/>
    </source>
</evidence>
<evidence type="ECO:0000256" key="1">
    <source>
        <dbReference type="ARBA" id="ARBA00009738"/>
    </source>
</evidence>
<dbReference type="InterPro" id="IPR013032">
    <property type="entry name" value="EGF-like_CS"/>
</dbReference>
<dbReference type="PANTHER" id="PTHR24020:SF84">
    <property type="entry name" value="VWFA DOMAIN-CONTAINING PROTEIN"/>
    <property type="match status" value="1"/>
</dbReference>
<protein>
    <submittedName>
        <fullName evidence="10">Uncharacterized protein</fullName>
    </submittedName>
</protein>
<dbReference type="SUPFAM" id="SSF53300">
    <property type="entry name" value="vWA-like"/>
    <property type="match status" value="3"/>
</dbReference>
<evidence type="ECO:0000256" key="9">
    <source>
        <dbReference type="PROSITE-ProRule" id="PRU00076"/>
    </source>
</evidence>
<dbReference type="Gene3D" id="2.60.120.200">
    <property type="match status" value="1"/>
</dbReference>
<feature type="disulfide bond" evidence="9">
    <location>
        <begin position="708"/>
        <end position="717"/>
    </location>
</feature>
<dbReference type="Gene3D" id="2.10.25.10">
    <property type="entry name" value="Laminin"/>
    <property type="match status" value="3"/>
</dbReference>
<dbReference type="SUPFAM" id="SSF57196">
    <property type="entry name" value="EGF/Laminin"/>
    <property type="match status" value="1"/>
</dbReference>
<keyword evidence="11" id="KW-1185">Reference proteome</keyword>
<dbReference type="GO" id="GO:0005509">
    <property type="term" value="F:calcium ion binding"/>
    <property type="evidence" value="ECO:0007669"/>
    <property type="project" value="InterPro"/>
</dbReference>
<dbReference type="AlphaFoldDB" id="A0A8J1TRJ9"/>
<proteinExistence type="inferred from homology"/>
<dbReference type="InterPro" id="IPR000742">
    <property type="entry name" value="EGF"/>
</dbReference>
<keyword evidence="4" id="KW-0677">Repeat</keyword>
<evidence type="ECO:0000256" key="2">
    <source>
        <dbReference type="ARBA" id="ARBA00022536"/>
    </source>
</evidence>
<dbReference type="PROSITE" id="PS50234">
    <property type="entry name" value="VWFA"/>
    <property type="match status" value="3"/>
</dbReference>
<evidence type="ECO:0000256" key="6">
    <source>
        <dbReference type="ARBA" id="ARBA00023180"/>
    </source>
</evidence>
<dbReference type="CDD" id="cd01450">
    <property type="entry name" value="vWFA_subfamily_ECM"/>
    <property type="match status" value="2"/>
</dbReference>
<evidence type="ECO:0000256" key="7">
    <source>
        <dbReference type="ARBA" id="ARBA00023278"/>
    </source>
</evidence>
<dbReference type="Proteomes" id="UP000749559">
    <property type="component" value="Unassembled WGS sequence"/>
</dbReference>
<sequence length="920" mass="99267">MALMKTLVIAVTIALTYSSVIKHRTKRQSSGTTVWSCDFERTGWDNPSEASGCGDGFSGMTQSTDDNLQFFRTDQATPSGHTGPVSTDFGSFYMYVESSPPASQGNTVSILSPELPSGFKTFSFKYYSRGDGVQDGQVEVTALNADRETLVFDQPVTLDLTSGDSWKSIDDVSLPSGTRYVRITATLPTTDKYWSADYAFDNIQVKSSDPCITTPCLNGGTCISQDESYICDCDTAPGWIGANCDKEDTGGSGADIVFLLDTTASVGSSGFTRQKEFVKSVANNLDIGGKERIAVIRWGQDGEIMFKFNEFTTINTLRNAIDGISYLNDPSLATDVSSGLKAGKSLFADSNAGNRMSAPNALVLVADDVSKLNKGQEYATATELKADGVKIMVLTAETTDERQRLLVPMAARIASEPVESYHVSISSFNDLGGQVNFATTALNNVNDNCVNADCGEGVCVDLINTYKCTCPDTRYGVACEFNKNAVSRRTADIVFILDGSSGVADSRVGESNFGYMKLMVVRTIQDLREWFGDDIRFGVVSFNGEANADISLDRFSDVNSLVTAIHGLQFYGGSSNVQGALLKTRQEVFSQSGDRGGSANFAVLFSNGPGNVGDNGGNPRAEAELLRESGATLMSVGLGPDVDKDELLQISSYPNEDNFLYRDNFDYDTSVEAFIVSRVVDSENSCVGTPCQNGGQCIDLSVGFECNCPSGFGGAVCERSCNVAFDVVIGIDRSGSLGADFIKELNFARQVAEIFPYDQTHLGAFSFSGDMRRELSLNEGTSLSTVRSKIMQTSYSGGSTFLTNAVREFGNMFTSSQGDLNSRANKAILLTDGFAKDDRANLASAANQLRSNGAEVFVIGFTSEVKDDDINKSQIGNDIVADRTRGTVLRIIPRSQCMHSDKMHTYAKEDLALRRNFNIQ</sequence>
<dbReference type="Pfam" id="PF12661">
    <property type="entry name" value="hEGF"/>
    <property type="match status" value="2"/>
</dbReference>
<keyword evidence="3" id="KW-0732">Signal</keyword>
<dbReference type="Pfam" id="PF00092">
    <property type="entry name" value="VWA"/>
    <property type="match status" value="3"/>
</dbReference>
<dbReference type="InterPro" id="IPR036465">
    <property type="entry name" value="vWFA_dom_sf"/>
</dbReference>
<keyword evidence="7" id="KW-0379">Hydroxylation</keyword>
<dbReference type="InterPro" id="IPR001881">
    <property type="entry name" value="EGF-like_Ca-bd_dom"/>
</dbReference>
<dbReference type="Gene3D" id="3.40.50.410">
    <property type="entry name" value="von Willebrand factor, type A domain"/>
    <property type="match status" value="3"/>
</dbReference>
<dbReference type="EMBL" id="CAIIXF020000007">
    <property type="protein sequence ID" value="CAH1789406.1"/>
    <property type="molecule type" value="Genomic_DNA"/>
</dbReference>
<dbReference type="InterPro" id="IPR013320">
    <property type="entry name" value="ConA-like_dom_sf"/>
</dbReference>
<keyword evidence="6" id="KW-0325">Glycoprotein</keyword>
<feature type="disulfide bond" evidence="9">
    <location>
        <begin position="449"/>
        <end position="459"/>
    </location>
</feature>
<dbReference type="FunFam" id="2.10.25.10:FF:000173">
    <property type="entry name" value="Neurogenic locus notch protein 2"/>
    <property type="match status" value="1"/>
</dbReference>
<gene>
    <name evidence="10" type="ORF">OFUS_LOCUS14772</name>
</gene>
<comment type="similarity">
    <text evidence="8">Belongs to the fibril-associated collagens with interrupted helices (FACIT) family.</text>
</comment>
<dbReference type="InterPro" id="IPR000998">
    <property type="entry name" value="MAM_dom"/>
</dbReference>
<keyword evidence="5 9" id="KW-1015">Disulfide bond</keyword>
<dbReference type="PANTHER" id="PTHR24020">
    <property type="entry name" value="COLLAGEN ALPHA"/>
    <property type="match status" value="1"/>
</dbReference>
<dbReference type="CDD" id="cd00054">
    <property type="entry name" value="EGF_CA"/>
    <property type="match status" value="3"/>
</dbReference>
<dbReference type="PROSITE" id="PS50060">
    <property type="entry name" value="MAM_2"/>
    <property type="match status" value="1"/>
</dbReference>